<evidence type="ECO:0000256" key="1">
    <source>
        <dbReference type="SAM" id="Phobius"/>
    </source>
</evidence>
<feature type="transmembrane region" description="Helical" evidence="1">
    <location>
        <begin position="143"/>
        <end position="160"/>
    </location>
</feature>
<feature type="transmembrane region" description="Helical" evidence="1">
    <location>
        <begin position="121"/>
        <end position="138"/>
    </location>
</feature>
<accession>A0A5R9B7X6</accession>
<comment type="caution">
    <text evidence="2">The sequence shown here is derived from an EMBL/GenBank/DDBJ whole genome shotgun (WGS) entry which is preliminary data.</text>
</comment>
<feature type="transmembrane region" description="Helical" evidence="1">
    <location>
        <begin position="94"/>
        <end position="115"/>
    </location>
</feature>
<dbReference type="Proteomes" id="UP000310458">
    <property type="component" value="Unassembled WGS sequence"/>
</dbReference>
<name>A0A5R9B7X6_9MICC</name>
<dbReference type="EMBL" id="VAVZ01000045">
    <property type="protein sequence ID" value="TLP93429.1"/>
    <property type="molecule type" value="Genomic_DNA"/>
</dbReference>
<keyword evidence="1" id="KW-1133">Transmembrane helix</keyword>
<sequence length="247" mass="25815">MIEHARSAAGAVAERWGVEASPSPEAVTLIVAAVVVLTAVPGVWRVARQASTIIHEMGHVLAAWVTGRRVSGIKLHSDTSGVTVSRGRAQGPGLLVTFLAGYPAPGLLALGMVWLATSGHSGAALTVYQAVLLLALLLSRNAVGILSCLLAVLSTALIWWHNDPEIVGYTVVALGVFYALSGVRGTLDVCRVHLTSRSRSAAAVVGTDASQAAKAWRLLPVPAWLWLFLFLVVSGSSAGGVVWMLFP</sequence>
<keyword evidence="1" id="KW-0472">Membrane</keyword>
<evidence type="ECO:0000313" key="3">
    <source>
        <dbReference type="Proteomes" id="UP000310458"/>
    </source>
</evidence>
<dbReference type="AlphaFoldDB" id="A0A5R9B7X6"/>
<gene>
    <name evidence="2" type="ORF">FEF26_13435</name>
</gene>
<proteinExistence type="predicted"/>
<dbReference type="PANTHER" id="PTHR33979">
    <property type="entry name" value="OS02G0221600 PROTEIN"/>
    <property type="match status" value="1"/>
</dbReference>
<keyword evidence="1" id="KW-0812">Transmembrane</keyword>
<evidence type="ECO:0000313" key="2">
    <source>
        <dbReference type="EMBL" id="TLP93429.1"/>
    </source>
</evidence>
<feature type="transmembrane region" description="Helical" evidence="1">
    <location>
        <begin position="26"/>
        <end position="47"/>
    </location>
</feature>
<dbReference type="RefSeq" id="WP_138254052.1">
    <property type="nucleotide sequence ID" value="NZ_VAVZ01000045.1"/>
</dbReference>
<dbReference type="Pfam" id="PF13398">
    <property type="entry name" value="Peptidase_M50B"/>
    <property type="match status" value="1"/>
</dbReference>
<dbReference type="PANTHER" id="PTHR33979:SF2">
    <property type="entry name" value="PEPTIDASE M50B-LIKE-DOMAIN-CONTAINING PROTEIN"/>
    <property type="match status" value="1"/>
</dbReference>
<reference evidence="2 3" key="1">
    <citation type="submission" date="2019-05" db="EMBL/GenBank/DDBJ databases">
        <title>Nesterenkonia sp. GY074 isolated from the Southern Atlantic Ocean.</title>
        <authorList>
            <person name="Zhang G."/>
        </authorList>
    </citation>
    <scope>NUCLEOTIDE SEQUENCE [LARGE SCALE GENOMIC DNA]</scope>
    <source>
        <strain evidence="2 3">GY074</strain>
    </source>
</reference>
<feature type="transmembrane region" description="Helical" evidence="1">
    <location>
        <begin position="224"/>
        <end position="246"/>
    </location>
</feature>
<feature type="transmembrane region" description="Helical" evidence="1">
    <location>
        <begin position="166"/>
        <end position="187"/>
    </location>
</feature>
<protein>
    <submittedName>
        <fullName evidence="2">M50 family metallopeptidase</fullName>
    </submittedName>
</protein>
<dbReference type="OrthoDB" id="5184455at2"/>
<dbReference type="InterPro" id="IPR049500">
    <property type="entry name" value="Peptidase_M50B-like"/>
</dbReference>
<keyword evidence="3" id="KW-1185">Reference proteome</keyword>
<organism evidence="2 3">
    <name type="scientific">Nesterenkonia salmonea</name>
    <dbReference type="NCBI Taxonomy" id="1804987"/>
    <lineage>
        <taxon>Bacteria</taxon>
        <taxon>Bacillati</taxon>
        <taxon>Actinomycetota</taxon>
        <taxon>Actinomycetes</taxon>
        <taxon>Micrococcales</taxon>
        <taxon>Micrococcaceae</taxon>
        <taxon>Nesterenkonia</taxon>
    </lineage>
</organism>